<reference evidence="9 10" key="1">
    <citation type="submission" date="2024-04" db="EMBL/GenBank/DDBJ databases">
        <title>whole genome sequencing of Lutimonas vermicola strain IMCC1616.</title>
        <authorList>
            <person name="Bae S.S."/>
        </authorList>
    </citation>
    <scope>NUCLEOTIDE SEQUENCE [LARGE SCALE GENOMIC DNA]</scope>
    <source>
        <strain evidence="9 10">IMCC1616</strain>
    </source>
</reference>
<dbReference type="PANTHER" id="PTHR10629:SF52">
    <property type="entry name" value="DNA (CYTOSINE-5)-METHYLTRANSFERASE 1"/>
    <property type="match status" value="1"/>
</dbReference>
<dbReference type="EMBL" id="JBCDNA010000001">
    <property type="protein sequence ID" value="MEL4454845.1"/>
    <property type="molecule type" value="Genomic_DNA"/>
</dbReference>
<dbReference type="PRINTS" id="PR00105">
    <property type="entry name" value="C5METTRFRASE"/>
</dbReference>
<dbReference type="InterPro" id="IPR001525">
    <property type="entry name" value="C5_MeTfrase"/>
</dbReference>
<dbReference type="NCBIfam" id="TIGR00675">
    <property type="entry name" value="dcm"/>
    <property type="match status" value="1"/>
</dbReference>
<keyword evidence="3 6" id="KW-0949">S-adenosyl-L-methionine</keyword>
<accession>A0ABU9KZ51</accession>
<keyword evidence="1 6" id="KW-0489">Methyltransferase</keyword>
<dbReference type="Gene3D" id="3.90.120.10">
    <property type="entry name" value="DNA Methylase, subunit A, domain 2"/>
    <property type="match status" value="1"/>
</dbReference>
<dbReference type="InterPro" id="IPR018117">
    <property type="entry name" value="C5_DNA_meth_AS"/>
</dbReference>
<organism evidence="9 10">
    <name type="scientific">Lutimonas vermicola</name>
    <dbReference type="NCBI Taxonomy" id="414288"/>
    <lineage>
        <taxon>Bacteria</taxon>
        <taxon>Pseudomonadati</taxon>
        <taxon>Bacteroidota</taxon>
        <taxon>Flavobacteriia</taxon>
        <taxon>Flavobacteriales</taxon>
        <taxon>Flavobacteriaceae</taxon>
        <taxon>Lutimonas</taxon>
    </lineage>
</organism>
<evidence type="ECO:0000256" key="7">
    <source>
        <dbReference type="RuleBase" id="RU000416"/>
    </source>
</evidence>
<sequence length="507" mass="58716">MFQYINKIENTRERKFFIEKVNLFIKLLNVFAQKNNLVDSSVNSDVSDDTIKRLQELEIIESNSEYEQNQLLKVLKAPLCSEFITAINYNIKHKKLIGDLLNKLDPVKRKITQEKAKKKTGPKTIDFFCGAGGLSLGFSQEGYQVDLANDYEDVCIETFKYNHPEVQEDRVILGDIRNIVDHIEDYINKEIDVVIGGPPCQGFSTANQQRIIDDSRNELYKYYLKAVKKIAPKFVVMENVKGMLPYAEQVVEDYESIKANIGNKTYSYSVACKVLVSNDFGVAQKRQRLIFIAIRDDISKTKNITPSDIFKEIEKSYQDNQGHVLRDALQYIKELEAPRIKNMTEVDDEITGKKVDVNRFEGNENSYLKLINQGRKIDYVFNHKARYTNEINYEIYSTLEQGEDGTSEKIKHVMPYKHRNHIFKDKYFKLVEDKPSRTITAHLKMDCHSHIHPRQVRSITPREAARIQSFPDDYVFLGAYLKTYMQIGNAVPPIMARSIAKVIKKFI</sequence>
<dbReference type="GO" id="GO:0003886">
    <property type="term" value="F:DNA (cytosine-5-)-methyltransferase activity"/>
    <property type="evidence" value="ECO:0007669"/>
    <property type="project" value="UniProtKB-EC"/>
</dbReference>
<dbReference type="InterPro" id="IPR050390">
    <property type="entry name" value="C5-Methyltransferase"/>
</dbReference>
<comment type="catalytic activity">
    <reaction evidence="5 8">
        <text>a 2'-deoxycytidine in DNA + S-adenosyl-L-methionine = a 5-methyl-2'-deoxycytidine in DNA + S-adenosyl-L-homocysteine + H(+)</text>
        <dbReference type="Rhea" id="RHEA:13681"/>
        <dbReference type="Rhea" id="RHEA-COMP:11369"/>
        <dbReference type="Rhea" id="RHEA-COMP:11370"/>
        <dbReference type="ChEBI" id="CHEBI:15378"/>
        <dbReference type="ChEBI" id="CHEBI:57856"/>
        <dbReference type="ChEBI" id="CHEBI:59789"/>
        <dbReference type="ChEBI" id="CHEBI:85452"/>
        <dbReference type="ChEBI" id="CHEBI:85454"/>
        <dbReference type="EC" id="2.1.1.37"/>
    </reaction>
</comment>
<evidence type="ECO:0000256" key="2">
    <source>
        <dbReference type="ARBA" id="ARBA00022679"/>
    </source>
</evidence>
<evidence type="ECO:0000256" key="3">
    <source>
        <dbReference type="ARBA" id="ARBA00022691"/>
    </source>
</evidence>
<dbReference type="Proteomes" id="UP001474120">
    <property type="component" value="Unassembled WGS sequence"/>
</dbReference>
<evidence type="ECO:0000256" key="8">
    <source>
        <dbReference type="RuleBase" id="RU000417"/>
    </source>
</evidence>
<dbReference type="EC" id="2.1.1.37" evidence="8"/>
<evidence type="ECO:0000256" key="1">
    <source>
        <dbReference type="ARBA" id="ARBA00022603"/>
    </source>
</evidence>
<proteinExistence type="inferred from homology"/>
<dbReference type="InterPro" id="IPR029063">
    <property type="entry name" value="SAM-dependent_MTases_sf"/>
</dbReference>
<dbReference type="PROSITE" id="PS51679">
    <property type="entry name" value="SAM_MT_C5"/>
    <property type="match status" value="1"/>
</dbReference>
<keyword evidence="10" id="KW-1185">Reference proteome</keyword>
<comment type="caution">
    <text evidence="9">The sequence shown here is derived from an EMBL/GenBank/DDBJ whole genome shotgun (WGS) entry which is preliminary data.</text>
</comment>
<name>A0ABU9KZ51_9FLAO</name>
<dbReference type="Gene3D" id="3.40.50.150">
    <property type="entry name" value="Vaccinia Virus protein VP39"/>
    <property type="match status" value="1"/>
</dbReference>
<dbReference type="RefSeq" id="WP_342158511.1">
    <property type="nucleotide sequence ID" value="NZ_JBCDNA010000001.1"/>
</dbReference>
<evidence type="ECO:0000256" key="4">
    <source>
        <dbReference type="ARBA" id="ARBA00022747"/>
    </source>
</evidence>
<dbReference type="SUPFAM" id="SSF53335">
    <property type="entry name" value="S-adenosyl-L-methionine-dependent methyltransferases"/>
    <property type="match status" value="1"/>
</dbReference>
<dbReference type="PANTHER" id="PTHR10629">
    <property type="entry name" value="CYTOSINE-SPECIFIC METHYLTRANSFERASE"/>
    <property type="match status" value="1"/>
</dbReference>
<evidence type="ECO:0000313" key="9">
    <source>
        <dbReference type="EMBL" id="MEL4454845.1"/>
    </source>
</evidence>
<dbReference type="Pfam" id="PF00145">
    <property type="entry name" value="DNA_methylase"/>
    <property type="match status" value="1"/>
</dbReference>
<evidence type="ECO:0000313" key="10">
    <source>
        <dbReference type="Proteomes" id="UP001474120"/>
    </source>
</evidence>
<dbReference type="GO" id="GO:0032259">
    <property type="term" value="P:methylation"/>
    <property type="evidence" value="ECO:0007669"/>
    <property type="project" value="UniProtKB-KW"/>
</dbReference>
<keyword evidence="2 6" id="KW-0808">Transferase</keyword>
<dbReference type="PROSITE" id="PS00094">
    <property type="entry name" value="C5_MTASE_1"/>
    <property type="match status" value="1"/>
</dbReference>
<gene>
    <name evidence="9" type="ORF">AABB81_02990</name>
</gene>
<evidence type="ECO:0000256" key="5">
    <source>
        <dbReference type="ARBA" id="ARBA00047422"/>
    </source>
</evidence>
<protein>
    <recommendedName>
        <fullName evidence="8">Cytosine-specific methyltransferase</fullName>
        <ecNumber evidence="8">2.1.1.37</ecNumber>
    </recommendedName>
</protein>
<keyword evidence="4" id="KW-0680">Restriction system</keyword>
<evidence type="ECO:0000256" key="6">
    <source>
        <dbReference type="PROSITE-ProRule" id="PRU01016"/>
    </source>
</evidence>
<comment type="similarity">
    <text evidence="6 7">Belongs to the class I-like SAM-binding methyltransferase superfamily. C5-methyltransferase family.</text>
</comment>
<feature type="active site" evidence="6">
    <location>
        <position position="200"/>
    </location>
</feature>